<dbReference type="InterPro" id="IPR044925">
    <property type="entry name" value="His-Me_finger_sf"/>
</dbReference>
<feature type="domain" description="HNH nuclease" evidence="2">
    <location>
        <begin position="229"/>
        <end position="257"/>
    </location>
</feature>
<dbReference type="InterPro" id="IPR003615">
    <property type="entry name" value="HNH_nuc"/>
</dbReference>
<accession>A0A6C0ETN0</accession>
<sequence>MDNNKIENKVEDNFTSHNNKMKPLYGYNKELMCGEIRYFNKIYLMDLDDKDNIINFNKQFIFTSENDIYPSYGTNYKRISYLEFIFKFNPDHKYYNFKNGNNLDIRRCNVEIYPPIHKTIIENYKFIEYIEGHYSTLGQDAYVIKNPIWKIIENDKFYLLMYCEKGTLIKLCQESYQKMLDFEQINNNKKKLTFYKCGNGYIQSHIDANKILYIHQIIMGCYGNGVGTKNVSVDHIDQNPLNNTLENLRVATRKEQEQNSKGIKPGTKRERKTSAKDLPEGLTQDMMKKYVVYYKESYNKEKNKFREFFKVEKHPKLDKPWVTTKSNKVSIIEKLEQANKVVYNLENNVYPEIENPTLPKYVSLITMCNKPHLVFEKRDDEKRFNLKMVLPDEYDLHEQISLFKLKIREKYGVSLVDNNVVFNYVYDTTIGKLDKYIKNITFEIVRNLKKHTLTFETYKTEKEAILEVEKWLSIKITKDYFHSLQCEDHLNYDFEDYKDRNRGSMLSSGIYIEIIEVIGTNHVSIECGS</sequence>
<evidence type="ECO:0000313" key="3">
    <source>
        <dbReference type="EMBL" id="QHT32536.1"/>
    </source>
</evidence>
<dbReference type="EMBL" id="MN738944">
    <property type="protein sequence ID" value="QHT32536.1"/>
    <property type="molecule type" value="Genomic_DNA"/>
</dbReference>
<evidence type="ECO:0000256" key="1">
    <source>
        <dbReference type="SAM" id="MobiDB-lite"/>
    </source>
</evidence>
<dbReference type="Pfam" id="PF13392">
    <property type="entry name" value="HNH_3"/>
    <property type="match status" value="1"/>
</dbReference>
<dbReference type="SUPFAM" id="SSF54060">
    <property type="entry name" value="His-Me finger endonucleases"/>
    <property type="match status" value="1"/>
</dbReference>
<feature type="region of interest" description="Disordered" evidence="1">
    <location>
        <begin position="253"/>
        <end position="277"/>
    </location>
</feature>
<dbReference type="Gene3D" id="3.90.75.20">
    <property type="match status" value="1"/>
</dbReference>
<organism evidence="3">
    <name type="scientific">viral metagenome</name>
    <dbReference type="NCBI Taxonomy" id="1070528"/>
    <lineage>
        <taxon>unclassified sequences</taxon>
        <taxon>metagenomes</taxon>
        <taxon>organismal metagenomes</taxon>
    </lineage>
</organism>
<reference evidence="3" key="1">
    <citation type="journal article" date="2020" name="Nature">
        <title>Giant virus diversity and host interactions through global metagenomics.</title>
        <authorList>
            <person name="Schulz F."/>
            <person name="Roux S."/>
            <person name="Paez-Espino D."/>
            <person name="Jungbluth S."/>
            <person name="Walsh D.A."/>
            <person name="Denef V.J."/>
            <person name="McMahon K.D."/>
            <person name="Konstantinidis K.T."/>
            <person name="Eloe-Fadrosh E.A."/>
            <person name="Kyrpides N.C."/>
            <person name="Woyke T."/>
        </authorList>
    </citation>
    <scope>NUCLEOTIDE SEQUENCE</scope>
    <source>
        <strain evidence="3">GVMAG-M-3300009161-30</strain>
    </source>
</reference>
<protein>
    <recommendedName>
        <fullName evidence="2">HNH nuclease domain-containing protein</fullName>
    </recommendedName>
</protein>
<evidence type="ECO:0000259" key="2">
    <source>
        <dbReference type="Pfam" id="PF13392"/>
    </source>
</evidence>
<name>A0A6C0ETN0_9ZZZZ</name>
<proteinExistence type="predicted"/>
<dbReference type="AlphaFoldDB" id="A0A6C0ETN0"/>